<evidence type="ECO:0000256" key="1">
    <source>
        <dbReference type="SAM" id="Phobius"/>
    </source>
</evidence>
<feature type="transmembrane region" description="Helical" evidence="1">
    <location>
        <begin position="45"/>
        <end position="71"/>
    </location>
</feature>
<dbReference type="Proteomes" id="UP000199220">
    <property type="component" value="Unassembled WGS sequence"/>
</dbReference>
<evidence type="ECO:0000313" key="3">
    <source>
        <dbReference type="Proteomes" id="UP000199220"/>
    </source>
</evidence>
<protein>
    <submittedName>
        <fullName evidence="2">Uncharacterized protein</fullName>
    </submittedName>
</protein>
<dbReference type="EMBL" id="FNTX01000002">
    <property type="protein sequence ID" value="SEE70609.1"/>
    <property type="molecule type" value="Genomic_DNA"/>
</dbReference>
<proteinExistence type="predicted"/>
<reference evidence="3" key="1">
    <citation type="submission" date="2016-10" db="EMBL/GenBank/DDBJ databases">
        <authorList>
            <person name="Varghese N."/>
            <person name="Submissions S."/>
        </authorList>
    </citation>
    <scope>NUCLEOTIDE SEQUENCE [LARGE SCALE GENOMIC DNA]</scope>
    <source>
        <strain evidence="3">DSM 21368</strain>
    </source>
</reference>
<keyword evidence="1" id="KW-0812">Transmembrane</keyword>
<keyword evidence="1" id="KW-0472">Membrane</keyword>
<dbReference type="RefSeq" id="WP_089773495.1">
    <property type="nucleotide sequence ID" value="NZ_FNTX01000002.1"/>
</dbReference>
<dbReference type="AlphaFoldDB" id="A0A1H5L0F9"/>
<keyword evidence="3" id="KW-1185">Reference proteome</keyword>
<keyword evidence="1" id="KW-1133">Transmembrane helix</keyword>
<name>A0A1H5L0F9_9MICO</name>
<dbReference type="OrthoDB" id="401278at2"/>
<evidence type="ECO:0000313" key="2">
    <source>
        <dbReference type="EMBL" id="SEE70609.1"/>
    </source>
</evidence>
<accession>A0A1H5L0F9</accession>
<sequence length="268" mass="28942">MATFIRGARWALAGLLLLLGLTAFQLGWAESCTTTITENSSGREVATVCAPVALNSGMVLAGVLLFLILVWPDLAEVGAFGVSMKRRVAVAEEKAASAVTEVASLGNRIELQNLRLDNAVSTASTASASATVPIMIGDRELSKAVQGLEAKIDAFADGRSFVPDAISEPTEAQNALRVELLENAEWLRDGFPFVNRGRYLQPDPRRVVDADEKGRVGRFLNIFAEEMEIVRAARNAVAHAQPLSDDELQKAVDISRRLRDIAQQTPVE</sequence>
<organism evidence="2 3">
    <name type="scientific">Ruania alba</name>
    <dbReference type="NCBI Taxonomy" id="648782"/>
    <lineage>
        <taxon>Bacteria</taxon>
        <taxon>Bacillati</taxon>
        <taxon>Actinomycetota</taxon>
        <taxon>Actinomycetes</taxon>
        <taxon>Micrococcales</taxon>
        <taxon>Ruaniaceae</taxon>
        <taxon>Ruania</taxon>
    </lineage>
</organism>
<gene>
    <name evidence="2" type="ORF">SAMN04488554_2554</name>
</gene>